<keyword evidence="2" id="KW-1185">Reference proteome</keyword>
<dbReference type="HOGENOM" id="CLU_3323436_0_0_6"/>
<sequence length="39" mass="4432">MENLEPYAHGFEQEIHVHCCKRSMGTLLFSLVILIATSL</sequence>
<reference evidence="1 2" key="1">
    <citation type="submission" date="2013-02" db="EMBL/GenBank/DDBJ databases">
        <title>The Genome Sequence of Acinetobacter haemolyticus CIP 64.3.</title>
        <authorList>
            <consortium name="The Broad Institute Genome Sequencing Platform"/>
            <consortium name="The Broad Institute Genome Sequencing Center for Infectious Disease"/>
            <person name="Cerqueira G."/>
            <person name="Feldgarden M."/>
            <person name="Courvalin P."/>
            <person name="Perichon B."/>
            <person name="Grillot-Courvalin C."/>
            <person name="Clermont D."/>
            <person name="Rocha E."/>
            <person name="Yoon E.-J."/>
            <person name="Nemec A."/>
            <person name="Walker B."/>
            <person name="Young S.K."/>
            <person name="Zeng Q."/>
            <person name="Gargeya S."/>
            <person name="Fitzgerald M."/>
            <person name="Haas B."/>
            <person name="Abouelleil A."/>
            <person name="Alvarado L."/>
            <person name="Arachchi H.M."/>
            <person name="Berlin A.M."/>
            <person name="Chapman S.B."/>
            <person name="Dewar J."/>
            <person name="Goldberg J."/>
            <person name="Griggs A."/>
            <person name="Gujja S."/>
            <person name="Hansen M."/>
            <person name="Howarth C."/>
            <person name="Imamovic A."/>
            <person name="Larimer J."/>
            <person name="McCowan C."/>
            <person name="Murphy C."/>
            <person name="Neiman D."/>
            <person name="Pearson M."/>
            <person name="Priest M."/>
            <person name="Roberts A."/>
            <person name="Saif S."/>
            <person name="Shea T."/>
            <person name="Sisk P."/>
            <person name="Sykes S."/>
            <person name="Wortman J."/>
            <person name="Nusbaum C."/>
            <person name="Birren B."/>
        </authorList>
    </citation>
    <scope>NUCLEOTIDE SEQUENCE [LARGE SCALE GENOMIC DNA]</scope>
    <source>
        <strain evidence="1 2">CIP 64.3</strain>
    </source>
</reference>
<gene>
    <name evidence="1" type="ORF">F927_01396</name>
</gene>
<proteinExistence type="predicted"/>
<evidence type="ECO:0000313" key="2">
    <source>
        <dbReference type="Proteomes" id="UP000017667"/>
    </source>
</evidence>
<organism evidence="1 2">
    <name type="scientific">Acinetobacter haemolyticus CIP 64.3 = MTCC 9819</name>
    <dbReference type="NCBI Taxonomy" id="1217659"/>
    <lineage>
        <taxon>Bacteria</taxon>
        <taxon>Pseudomonadati</taxon>
        <taxon>Pseudomonadota</taxon>
        <taxon>Gammaproteobacteria</taxon>
        <taxon>Moraxellales</taxon>
        <taxon>Moraxellaceae</taxon>
        <taxon>Acinetobacter</taxon>
    </lineage>
</organism>
<protein>
    <submittedName>
        <fullName evidence="1">Uncharacterized protein</fullName>
    </submittedName>
</protein>
<comment type="caution">
    <text evidence="1">The sequence shown here is derived from an EMBL/GenBank/DDBJ whole genome shotgun (WGS) entry which is preliminary data.</text>
</comment>
<accession>N9F7V8</accession>
<evidence type="ECO:0000313" key="1">
    <source>
        <dbReference type="EMBL" id="ENW18617.1"/>
    </source>
</evidence>
<name>N9F7V8_ACIHA</name>
<dbReference type="EMBL" id="APQQ01000019">
    <property type="protein sequence ID" value="ENW18617.1"/>
    <property type="molecule type" value="Genomic_DNA"/>
</dbReference>
<dbReference type="Proteomes" id="UP000017667">
    <property type="component" value="Unassembled WGS sequence"/>
</dbReference>
<dbReference type="AlphaFoldDB" id="N9F7V8"/>